<feature type="region of interest" description="Disordered" evidence="1">
    <location>
        <begin position="1"/>
        <end position="65"/>
    </location>
</feature>
<keyword evidence="4" id="KW-1185">Reference proteome</keyword>
<dbReference type="EMBL" id="BMKQ01000001">
    <property type="protein sequence ID" value="GGF34122.1"/>
    <property type="molecule type" value="Genomic_DNA"/>
</dbReference>
<accession>A0A917BBZ1</accession>
<keyword evidence="2" id="KW-0472">Membrane</keyword>
<dbReference type="Pfam" id="PF14014">
    <property type="entry name" value="DUF4230"/>
    <property type="match status" value="1"/>
</dbReference>
<dbReference type="InterPro" id="IPR025324">
    <property type="entry name" value="DUF4230"/>
</dbReference>
<dbReference type="Proteomes" id="UP000649179">
    <property type="component" value="Unassembled WGS sequence"/>
</dbReference>
<feature type="transmembrane region" description="Helical" evidence="2">
    <location>
        <begin position="70"/>
        <end position="93"/>
    </location>
</feature>
<dbReference type="AlphaFoldDB" id="A0A917BBZ1"/>
<name>A0A917BBZ1_9ACTN</name>
<gene>
    <name evidence="3" type="ORF">GCM10011519_04500</name>
</gene>
<sequence>MSLRERCGAPTYRDEVPDSRRSVDDDAPTAPIRAGAVRDERADATRREDRDDRGETQEPSRDQAPPAARWFARGLVGLLAVVGLVVLVLFLVARVAHLPDLNPFDSKTTDRSQPALLKSVRDLSRFVAAEGDFQVVVDLQNNRDNVPEFLLNERTLFVAAGSVESYVDFAALDKGAVKVVDDDTVEVTLPAPELGRPSLDVDKSYAYSEQRGLLNRLGDLVGSGAGDDQQQLYELADQKIAAAATRAGLTDRAEANTEKTLDGLFGSLGYDDVRVTFTGGADDR</sequence>
<keyword evidence="2" id="KW-1133">Transmembrane helix</keyword>
<organism evidence="3 4">
    <name type="scientific">Marmoricola endophyticus</name>
    <dbReference type="NCBI Taxonomy" id="2040280"/>
    <lineage>
        <taxon>Bacteria</taxon>
        <taxon>Bacillati</taxon>
        <taxon>Actinomycetota</taxon>
        <taxon>Actinomycetes</taxon>
        <taxon>Propionibacteriales</taxon>
        <taxon>Nocardioidaceae</taxon>
        <taxon>Marmoricola</taxon>
    </lineage>
</organism>
<feature type="compositionally biased region" description="Basic and acidic residues" evidence="1">
    <location>
        <begin position="36"/>
        <end position="61"/>
    </location>
</feature>
<protein>
    <recommendedName>
        <fullName evidence="5">DUF4230 domain-containing protein</fullName>
    </recommendedName>
</protein>
<evidence type="ECO:0000313" key="3">
    <source>
        <dbReference type="EMBL" id="GGF34122.1"/>
    </source>
</evidence>
<reference evidence="3" key="2">
    <citation type="submission" date="2020-09" db="EMBL/GenBank/DDBJ databases">
        <authorList>
            <person name="Sun Q."/>
            <person name="Zhou Y."/>
        </authorList>
    </citation>
    <scope>NUCLEOTIDE SEQUENCE</scope>
    <source>
        <strain evidence="3">CGMCC 1.16067</strain>
    </source>
</reference>
<evidence type="ECO:0000313" key="4">
    <source>
        <dbReference type="Proteomes" id="UP000649179"/>
    </source>
</evidence>
<reference evidence="3" key="1">
    <citation type="journal article" date="2014" name="Int. J. Syst. Evol. Microbiol.">
        <title>Complete genome sequence of Corynebacterium casei LMG S-19264T (=DSM 44701T), isolated from a smear-ripened cheese.</title>
        <authorList>
            <consortium name="US DOE Joint Genome Institute (JGI-PGF)"/>
            <person name="Walter F."/>
            <person name="Albersmeier A."/>
            <person name="Kalinowski J."/>
            <person name="Ruckert C."/>
        </authorList>
    </citation>
    <scope>NUCLEOTIDE SEQUENCE</scope>
    <source>
        <strain evidence="3">CGMCC 1.16067</strain>
    </source>
</reference>
<keyword evidence="2" id="KW-0812">Transmembrane</keyword>
<feature type="compositionally biased region" description="Basic and acidic residues" evidence="1">
    <location>
        <begin position="1"/>
        <end position="24"/>
    </location>
</feature>
<evidence type="ECO:0000256" key="1">
    <source>
        <dbReference type="SAM" id="MobiDB-lite"/>
    </source>
</evidence>
<comment type="caution">
    <text evidence="3">The sequence shown here is derived from an EMBL/GenBank/DDBJ whole genome shotgun (WGS) entry which is preliminary data.</text>
</comment>
<evidence type="ECO:0000256" key="2">
    <source>
        <dbReference type="SAM" id="Phobius"/>
    </source>
</evidence>
<evidence type="ECO:0008006" key="5">
    <source>
        <dbReference type="Google" id="ProtNLM"/>
    </source>
</evidence>
<proteinExistence type="predicted"/>